<dbReference type="Gene3D" id="1.10.287.3980">
    <property type="match status" value="1"/>
</dbReference>
<evidence type="ECO:0000256" key="4">
    <source>
        <dbReference type="ARBA" id="ARBA00035274"/>
    </source>
</evidence>
<keyword evidence="6" id="KW-1185">Reference proteome</keyword>
<evidence type="ECO:0000256" key="2">
    <source>
        <dbReference type="ARBA" id="ARBA00022980"/>
    </source>
</evidence>
<dbReference type="AlphaFoldDB" id="A0A8J4PKS3"/>
<dbReference type="InterPro" id="IPR020939">
    <property type="entry name" value="Ribosomal_bL34_CS"/>
</dbReference>
<evidence type="ECO:0000313" key="5">
    <source>
        <dbReference type="EMBL" id="KAF2069700.1"/>
    </source>
</evidence>
<name>A0A8J4PKS3_9MYCE</name>
<evidence type="ECO:0000256" key="1">
    <source>
        <dbReference type="ARBA" id="ARBA00010111"/>
    </source>
</evidence>
<proteinExistence type="inferred from homology"/>
<evidence type="ECO:0000256" key="3">
    <source>
        <dbReference type="ARBA" id="ARBA00023274"/>
    </source>
</evidence>
<dbReference type="FunFam" id="1.10.287.3980:FF:000001">
    <property type="entry name" value="Mitochondrial ribosomal protein L34"/>
    <property type="match status" value="1"/>
</dbReference>
<dbReference type="EMBL" id="AJWJ01000612">
    <property type="protein sequence ID" value="KAF2069700.1"/>
    <property type="molecule type" value="Genomic_DNA"/>
</dbReference>
<dbReference type="PANTHER" id="PTHR14503:SF4">
    <property type="entry name" value="LARGE RIBOSOMAL SUBUNIT PROTEIN BL34M"/>
    <property type="match status" value="1"/>
</dbReference>
<comment type="similarity">
    <text evidence="1">Belongs to the bacterial ribosomal protein bL34 family.</text>
</comment>
<dbReference type="Proteomes" id="UP000695562">
    <property type="component" value="Unassembled WGS sequence"/>
</dbReference>
<dbReference type="GO" id="GO:0003735">
    <property type="term" value="F:structural constituent of ribosome"/>
    <property type="evidence" value="ECO:0007669"/>
    <property type="project" value="InterPro"/>
</dbReference>
<organism evidence="5 6">
    <name type="scientific">Polysphondylium violaceum</name>
    <dbReference type="NCBI Taxonomy" id="133409"/>
    <lineage>
        <taxon>Eukaryota</taxon>
        <taxon>Amoebozoa</taxon>
        <taxon>Evosea</taxon>
        <taxon>Eumycetozoa</taxon>
        <taxon>Dictyostelia</taxon>
        <taxon>Dictyosteliales</taxon>
        <taxon>Dictyosteliaceae</taxon>
        <taxon>Polysphondylium</taxon>
    </lineage>
</organism>
<evidence type="ECO:0000313" key="6">
    <source>
        <dbReference type="Proteomes" id="UP000695562"/>
    </source>
</evidence>
<dbReference type="NCBIfam" id="TIGR01030">
    <property type="entry name" value="rpmH_bact"/>
    <property type="match status" value="1"/>
</dbReference>
<accession>A0A8J4PKS3</accession>
<dbReference type="PANTHER" id="PTHR14503">
    <property type="entry name" value="MITOCHONDRIAL RIBOSOMAL PROTEIN 34 FAMILY MEMBER"/>
    <property type="match status" value="1"/>
</dbReference>
<protein>
    <recommendedName>
        <fullName evidence="4">Large ribosomal subunit protein bL34m</fullName>
    </recommendedName>
</protein>
<gene>
    <name evidence="5" type="ORF">CYY_008986</name>
</gene>
<keyword evidence="3" id="KW-0687">Ribonucleoprotein</keyword>
<dbReference type="OrthoDB" id="431691at2759"/>
<reference evidence="5" key="1">
    <citation type="submission" date="2020-01" db="EMBL/GenBank/DDBJ databases">
        <title>Development of genomics and gene disruption for Polysphondylium violaceum indicates a role for the polyketide synthase stlB in stalk morphogenesis.</title>
        <authorList>
            <person name="Narita B."/>
            <person name="Kawabe Y."/>
            <person name="Kin K."/>
            <person name="Saito T."/>
            <person name="Gibbs R."/>
            <person name="Kuspa A."/>
            <person name="Muzny D."/>
            <person name="Queller D."/>
            <person name="Richards S."/>
            <person name="Strassman J."/>
            <person name="Sucgang R."/>
            <person name="Worley K."/>
            <person name="Schaap P."/>
        </authorList>
    </citation>
    <scope>NUCLEOTIDE SEQUENCE</scope>
    <source>
        <strain evidence="5">QSvi11</strain>
    </source>
</reference>
<keyword evidence="2" id="KW-0689">Ribosomal protein</keyword>
<dbReference type="PROSITE" id="PS00784">
    <property type="entry name" value="RIBOSOMAL_L34"/>
    <property type="match status" value="1"/>
</dbReference>
<dbReference type="HAMAP" id="MF_00391">
    <property type="entry name" value="Ribosomal_bL34"/>
    <property type="match status" value="1"/>
</dbReference>
<dbReference type="Pfam" id="PF00468">
    <property type="entry name" value="Ribosomal_L34"/>
    <property type="match status" value="1"/>
</dbReference>
<dbReference type="GO" id="GO:0005762">
    <property type="term" value="C:mitochondrial large ribosomal subunit"/>
    <property type="evidence" value="ECO:0007669"/>
    <property type="project" value="TreeGrafter"/>
</dbReference>
<dbReference type="GO" id="GO:0006412">
    <property type="term" value="P:translation"/>
    <property type="evidence" value="ECO:0007669"/>
    <property type="project" value="InterPro"/>
</dbReference>
<dbReference type="InterPro" id="IPR000271">
    <property type="entry name" value="Ribosomal_bL34"/>
</dbReference>
<sequence length="183" mass="20784">MFSSSCRLFFNRVVSSTTSTSTNTFVKTSNSTKYALTNTNTYKLSLDVEPRVFNFNIKDQSVVIDDASPFFIVDLFQKDNNSTVNSFINNQDEITVGRSVLDIDPLVSSLSPLNTTIFNQDSIELDEECEQQEEEGFQCLKRTYQPSVLIRKRRHGFMSRLATKGGRRVLKNRISKGRDILSA</sequence>
<comment type="caution">
    <text evidence="5">The sequence shown here is derived from an EMBL/GenBank/DDBJ whole genome shotgun (WGS) entry which is preliminary data.</text>
</comment>